<dbReference type="RefSeq" id="WP_163605515.1">
    <property type="nucleotide sequence ID" value="NZ_JAABOO010000001.1"/>
</dbReference>
<accession>A0A6P0UQ33</accession>
<keyword evidence="1" id="KW-0472">Membrane</keyword>
<organism evidence="2 3">
    <name type="scientific">Leptobacterium flavescens</name>
    <dbReference type="NCBI Taxonomy" id="472055"/>
    <lineage>
        <taxon>Bacteria</taxon>
        <taxon>Pseudomonadati</taxon>
        <taxon>Bacteroidota</taxon>
        <taxon>Flavobacteriia</taxon>
        <taxon>Flavobacteriales</taxon>
        <taxon>Flavobacteriaceae</taxon>
        <taxon>Leptobacterium</taxon>
    </lineage>
</organism>
<name>A0A6P0UQ33_9FLAO</name>
<dbReference type="AlphaFoldDB" id="A0A6P0UQ33"/>
<reference evidence="2 3" key="1">
    <citation type="submission" date="2020-01" db="EMBL/GenBank/DDBJ databases">
        <title>Leptobacterium flavescens.</title>
        <authorList>
            <person name="Wang G."/>
        </authorList>
    </citation>
    <scope>NUCLEOTIDE SEQUENCE [LARGE SCALE GENOMIC DNA]</scope>
    <source>
        <strain evidence="2 3">KCTC 22160</strain>
    </source>
</reference>
<proteinExistence type="predicted"/>
<gene>
    <name evidence="2" type="ORF">GWK08_03520</name>
</gene>
<keyword evidence="1" id="KW-0812">Transmembrane</keyword>
<evidence type="ECO:0000313" key="2">
    <source>
        <dbReference type="EMBL" id="NER12496.1"/>
    </source>
</evidence>
<evidence type="ECO:0000313" key="3">
    <source>
        <dbReference type="Proteomes" id="UP000468581"/>
    </source>
</evidence>
<sequence>MAPNNLENQMKEKLSDRKIIPSDKAWMSIREELDKKNGKRNFRPFYWAIAACFVGLIVIFSYQTGSGKTEELQIQVVEDKVDEKEVLQKEITPVPEEQEQQETRIAVTEDKKEPVSRKKVQEPETAAQTNMIPDAPVTLLAEEIAEAETKAEVAPREKAIPLKITEEQLIENKIAEVVSKIADLQKKDKEVSDEYIESLLAEAQKEIDSQRTSIYKSGKIDATALLLDVEDELYRSFKDRVFEAIRNGFKKTKTAVAERNH</sequence>
<comment type="caution">
    <text evidence="2">The sequence shown here is derived from an EMBL/GenBank/DDBJ whole genome shotgun (WGS) entry which is preliminary data.</text>
</comment>
<dbReference type="EMBL" id="JAABOO010000001">
    <property type="protein sequence ID" value="NER12496.1"/>
    <property type="molecule type" value="Genomic_DNA"/>
</dbReference>
<dbReference type="Proteomes" id="UP000468581">
    <property type="component" value="Unassembled WGS sequence"/>
</dbReference>
<keyword evidence="3" id="KW-1185">Reference proteome</keyword>
<evidence type="ECO:0000256" key="1">
    <source>
        <dbReference type="SAM" id="Phobius"/>
    </source>
</evidence>
<feature type="transmembrane region" description="Helical" evidence="1">
    <location>
        <begin position="45"/>
        <end position="62"/>
    </location>
</feature>
<keyword evidence="1" id="KW-1133">Transmembrane helix</keyword>
<protein>
    <submittedName>
        <fullName evidence="2">Uncharacterized protein</fullName>
    </submittedName>
</protein>